<dbReference type="InterPro" id="IPR037066">
    <property type="entry name" value="Plug_dom_sf"/>
</dbReference>
<evidence type="ECO:0000256" key="6">
    <source>
        <dbReference type="ARBA" id="ARBA00023136"/>
    </source>
</evidence>
<protein>
    <recommendedName>
        <fullName evidence="15">SusC/RagA family TonB-linked outer membrane protein</fullName>
    </recommendedName>
</protein>
<dbReference type="Pfam" id="PF13715">
    <property type="entry name" value="CarbopepD_reg_2"/>
    <property type="match status" value="1"/>
</dbReference>
<dbReference type="PROSITE" id="PS52016">
    <property type="entry name" value="TONB_DEPENDENT_REC_3"/>
    <property type="match status" value="1"/>
</dbReference>
<dbReference type="OrthoDB" id="9768177at2"/>
<evidence type="ECO:0000313" key="13">
    <source>
        <dbReference type="EMBL" id="OQP64421.1"/>
    </source>
</evidence>
<dbReference type="EMBL" id="LVYD01000042">
    <property type="protein sequence ID" value="OQP64421.1"/>
    <property type="molecule type" value="Genomic_DNA"/>
</dbReference>
<dbReference type="InterPro" id="IPR039426">
    <property type="entry name" value="TonB-dep_rcpt-like"/>
</dbReference>
<feature type="signal peptide" evidence="10">
    <location>
        <begin position="1"/>
        <end position="36"/>
    </location>
</feature>
<dbReference type="Gene3D" id="2.40.170.20">
    <property type="entry name" value="TonB-dependent receptor, beta-barrel domain"/>
    <property type="match status" value="1"/>
</dbReference>
<evidence type="ECO:0000256" key="9">
    <source>
        <dbReference type="RuleBase" id="RU003357"/>
    </source>
</evidence>
<accession>A0A1V9G1C2</accession>
<sequence>MEKKFISSRHLFAPPRQVFVLLLILLGCLHTVTAVAQGTTVRGTVNDANGKPLGSVTVSIKGSTIGTHTNTGGQFSLMVPGPKSVIVFSSVGFTTKEITVGSQTEFTVALSPANTSMDEVIVIGYGTQRKKDVTGAISSVSSKQIEERQAIDVLDAMQGQAPGLQIAQESGRPGAGSSVRIRGIGTFQGGVDPLYIVDGAQGVSIDGINPGDIESIEILKDAASAAIYGSRSANGVVIITTKKGREGRPTLDLRYLTSMSKLSHKIPQANAEERRLLELKRGGTGAVNTDSLNPSFNADNDMQDLLTRTAFRQQVDLSLGGGSKNLNYYGSLGYLKDEGIILNSWANILRGRFNVDYKATDKLTYGNRIQFSYQTENRINEGNTLNQAIQRPPNFRVYLPDGTLAGNLGGRKNPVAEALLRKNEYQILDANFYNYISYYFLPSLKFTVDANVSVNYTHHLTFEPKLLSNTGNDNSGSDETDFKTYWMTQAYLNYNKTLGGVHALTGVLGVSADRQFQRGAEIDGTNFATESVTTLNAPQVYNPLPTTDEKRFTSTSAFARLGYAYKGKYLFNSNFRADASSKFGKDNRWGFFPSASIGWRFSEEPFMNPIAHILDDGKLRASYGVTGNDRIGEYDATRQYVFGSYYYNGVSGVAPSSTFGNSTLSWEQAKQFNVGIDLTLLRNRLMITADYYVKTTDKLLYQAPLPYESGYDNVNVNIGSIQNKGFEFVVSAYPVRNNKFSWNVIYNMSFNNAIIKSLYGNTPIASSVWKTQEGSRVGDFFGWQALGVYQYDESNAYTDDWEQLTPVFVSGTFQGYTLNGKSYSGNVNRLKTQGNVLKGGDMIWANTNKDSVIDDADRILLGNAQPKWIAGLSNVLNYKNLSLSFNIYVSWGGKIYDRGRQQLNTNATSNVTPDPEYIRDSWWHQGDITKWAVAKNNGMGNARELSSQYLEDASFIRLRNVRLTYALPRDLTSKVKMKGASVYLYGNNLLTWTNYFWFDPEISFNNPLQMGQDNGRYPRKREVGAGINLNF</sequence>
<evidence type="ECO:0000256" key="10">
    <source>
        <dbReference type="SAM" id="SignalP"/>
    </source>
</evidence>
<evidence type="ECO:0000256" key="7">
    <source>
        <dbReference type="ARBA" id="ARBA00023237"/>
    </source>
</evidence>
<dbReference type="InterPro" id="IPR012910">
    <property type="entry name" value="Plug_dom"/>
</dbReference>
<evidence type="ECO:0008006" key="15">
    <source>
        <dbReference type="Google" id="ProtNLM"/>
    </source>
</evidence>
<dbReference type="NCBIfam" id="TIGR04056">
    <property type="entry name" value="OMP_RagA_SusC"/>
    <property type="match status" value="1"/>
</dbReference>
<dbReference type="SUPFAM" id="SSF49464">
    <property type="entry name" value="Carboxypeptidase regulatory domain-like"/>
    <property type="match status" value="1"/>
</dbReference>
<keyword evidence="3 8" id="KW-1134">Transmembrane beta strand</keyword>
<keyword evidence="10" id="KW-0732">Signal</keyword>
<keyword evidence="5 9" id="KW-0798">TonB box</keyword>
<evidence type="ECO:0000313" key="14">
    <source>
        <dbReference type="Proteomes" id="UP000192796"/>
    </source>
</evidence>
<dbReference type="InterPro" id="IPR036942">
    <property type="entry name" value="Beta-barrel_TonB_sf"/>
</dbReference>
<evidence type="ECO:0000256" key="3">
    <source>
        <dbReference type="ARBA" id="ARBA00022452"/>
    </source>
</evidence>
<dbReference type="InterPro" id="IPR023997">
    <property type="entry name" value="TonB-dep_OMP_SusC/RagA_CS"/>
</dbReference>
<evidence type="ECO:0000256" key="1">
    <source>
        <dbReference type="ARBA" id="ARBA00004571"/>
    </source>
</evidence>
<dbReference type="FunFam" id="2.170.130.10:FF:000008">
    <property type="entry name" value="SusC/RagA family TonB-linked outer membrane protein"/>
    <property type="match status" value="1"/>
</dbReference>
<dbReference type="SUPFAM" id="SSF56935">
    <property type="entry name" value="Porins"/>
    <property type="match status" value="1"/>
</dbReference>
<evidence type="ECO:0000256" key="4">
    <source>
        <dbReference type="ARBA" id="ARBA00022692"/>
    </source>
</evidence>
<dbReference type="NCBIfam" id="TIGR04057">
    <property type="entry name" value="SusC_RagA_signa"/>
    <property type="match status" value="1"/>
</dbReference>
<dbReference type="Pfam" id="PF00593">
    <property type="entry name" value="TonB_dep_Rec_b-barrel"/>
    <property type="match status" value="1"/>
</dbReference>
<dbReference type="Proteomes" id="UP000192796">
    <property type="component" value="Unassembled WGS sequence"/>
</dbReference>
<comment type="similarity">
    <text evidence="8 9">Belongs to the TonB-dependent receptor family.</text>
</comment>
<comment type="caution">
    <text evidence="13">The sequence shown here is derived from an EMBL/GenBank/DDBJ whole genome shotgun (WGS) entry which is preliminary data.</text>
</comment>
<feature type="chain" id="PRO_5012958105" description="SusC/RagA family TonB-linked outer membrane protein" evidence="10">
    <location>
        <begin position="37"/>
        <end position="1031"/>
    </location>
</feature>
<name>A0A1V9G1C2_9BACT</name>
<dbReference type="PROSITE" id="PS51257">
    <property type="entry name" value="PROKAR_LIPOPROTEIN"/>
    <property type="match status" value="1"/>
</dbReference>
<keyword evidence="14" id="KW-1185">Reference proteome</keyword>
<dbReference type="InterPro" id="IPR023996">
    <property type="entry name" value="TonB-dep_OMP_SusC/RagA"/>
</dbReference>
<evidence type="ECO:0000256" key="8">
    <source>
        <dbReference type="PROSITE-ProRule" id="PRU01360"/>
    </source>
</evidence>
<dbReference type="Pfam" id="PF07715">
    <property type="entry name" value="Plug"/>
    <property type="match status" value="1"/>
</dbReference>
<dbReference type="GO" id="GO:0009279">
    <property type="term" value="C:cell outer membrane"/>
    <property type="evidence" value="ECO:0007669"/>
    <property type="project" value="UniProtKB-SubCell"/>
</dbReference>
<keyword evidence="7 8" id="KW-0998">Cell outer membrane</keyword>
<proteinExistence type="inferred from homology"/>
<dbReference type="Gene3D" id="2.170.130.10">
    <property type="entry name" value="TonB-dependent receptor, plug domain"/>
    <property type="match status" value="1"/>
</dbReference>
<evidence type="ECO:0000259" key="12">
    <source>
        <dbReference type="Pfam" id="PF07715"/>
    </source>
</evidence>
<organism evidence="13 14">
    <name type="scientific">Niastella vici</name>
    <dbReference type="NCBI Taxonomy" id="1703345"/>
    <lineage>
        <taxon>Bacteria</taxon>
        <taxon>Pseudomonadati</taxon>
        <taxon>Bacteroidota</taxon>
        <taxon>Chitinophagia</taxon>
        <taxon>Chitinophagales</taxon>
        <taxon>Chitinophagaceae</taxon>
        <taxon>Niastella</taxon>
    </lineage>
</organism>
<feature type="domain" description="TonB-dependent receptor plug" evidence="12">
    <location>
        <begin position="130"/>
        <end position="236"/>
    </location>
</feature>
<dbReference type="RefSeq" id="WP_081147038.1">
    <property type="nucleotide sequence ID" value="NZ_LVYD01000042.1"/>
</dbReference>
<keyword evidence="6 8" id="KW-0472">Membrane</keyword>
<reference evidence="13 14" key="1">
    <citation type="submission" date="2016-03" db="EMBL/GenBank/DDBJ databases">
        <title>Niastella vici sp. nov., isolated from farmland soil.</title>
        <authorList>
            <person name="Chen L."/>
            <person name="Wang D."/>
            <person name="Yang S."/>
            <person name="Wang G."/>
        </authorList>
    </citation>
    <scope>NUCLEOTIDE SEQUENCE [LARGE SCALE GENOMIC DNA]</scope>
    <source>
        <strain evidence="13 14">DJ57</strain>
    </source>
</reference>
<evidence type="ECO:0000259" key="11">
    <source>
        <dbReference type="Pfam" id="PF00593"/>
    </source>
</evidence>
<keyword evidence="4 8" id="KW-0812">Transmembrane</keyword>
<comment type="subcellular location">
    <subcellularLocation>
        <location evidence="1 8">Cell outer membrane</location>
        <topology evidence="1 8">Multi-pass membrane protein</topology>
    </subcellularLocation>
</comment>
<dbReference type="Gene3D" id="2.60.40.1120">
    <property type="entry name" value="Carboxypeptidase-like, regulatory domain"/>
    <property type="match status" value="1"/>
</dbReference>
<feature type="domain" description="TonB-dependent receptor-like beta-barrel" evidence="11">
    <location>
        <begin position="385"/>
        <end position="820"/>
    </location>
</feature>
<dbReference type="STRING" id="1703345.A3860_20855"/>
<dbReference type="InterPro" id="IPR000531">
    <property type="entry name" value="Beta-barrel_TonB"/>
</dbReference>
<gene>
    <name evidence="13" type="ORF">A3860_20855</name>
</gene>
<keyword evidence="2 8" id="KW-0813">Transport</keyword>
<dbReference type="AlphaFoldDB" id="A0A1V9G1C2"/>
<evidence type="ECO:0000256" key="5">
    <source>
        <dbReference type="ARBA" id="ARBA00023077"/>
    </source>
</evidence>
<dbReference type="InterPro" id="IPR008969">
    <property type="entry name" value="CarboxyPept-like_regulatory"/>
</dbReference>
<evidence type="ECO:0000256" key="2">
    <source>
        <dbReference type="ARBA" id="ARBA00022448"/>
    </source>
</evidence>